<evidence type="ECO:0000259" key="8">
    <source>
        <dbReference type="SMART" id="SM00479"/>
    </source>
</evidence>
<comment type="similarity">
    <text evidence="7">Belongs to the exonuclease superfamily. TREX family.</text>
</comment>
<dbReference type="GO" id="GO:0046872">
    <property type="term" value="F:metal ion binding"/>
    <property type="evidence" value="ECO:0007669"/>
    <property type="project" value="UniProtKB-KW"/>
</dbReference>
<evidence type="ECO:0000256" key="2">
    <source>
        <dbReference type="ARBA" id="ARBA00022722"/>
    </source>
</evidence>
<dbReference type="InterPro" id="IPR040393">
    <property type="entry name" value="TREX1/2"/>
</dbReference>
<evidence type="ECO:0000256" key="3">
    <source>
        <dbReference type="ARBA" id="ARBA00022723"/>
    </source>
</evidence>
<evidence type="ECO:0000256" key="6">
    <source>
        <dbReference type="ARBA" id="ARBA00022842"/>
    </source>
</evidence>
<proteinExistence type="inferred from homology"/>
<gene>
    <name evidence="9" type="ORF">NP493_939g01073</name>
</gene>
<dbReference type="Pfam" id="PF25244">
    <property type="entry name" value="PML_C"/>
    <property type="match status" value="1"/>
</dbReference>
<evidence type="ECO:0000256" key="7">
    <source>
        <dbReference type="ARBA" id="ARBA00025769"/>
    </source>
</evidence>
<dbReference type="InterPro" id="IPR057617">
    <property type="entry name" value="PML_C"/>
</dbReference>
<dbReference type="GO" id="GO:0003676">
    <property type="term" value="F:nucleic acid binding"/>
    <property type="evidence" value="ECO:0007669"/>
    <property type="project" value="InterPro"/>
</dbReference>
<dbReference type="InterPro" id="IPR054362">
    <property type="entry name" value="Exu_RNase_H-like"/>
</dbReference>
<dbReference type="GO" id="GO:0008296">
    <property type="term" value="F:3'-5'-DNA exonuclease activity"/>
    <property type="evidence" value="ECO:0007669"/>
    <property type="project" value="TreeGrafter"/>
</dbReference>
<dbReference type="Pfam" id="PF22123">
    <property type="entry name" value="Exu_RNase_H_like"/>
    <property type="match status" value="1"/>
</dbReference>
<dbReference type="PANTHER" id="PTHR13058">
    <property type="entry name" value="THREE PRIME REPAIR EXONUCLEASE 1, 2"/>
    <property type="match status" value="1"/>
</dbReference>
<dbReference type="InterPro" id="IPR013520">
    <property type="entry name" value="Ribonucl_H"/>
</dbReference>
<keyword evidence="10" id="KW-1185">Reference proteome</keyword>
<dbReference type="PANTHER" id="PTHR13058:SF22">
    <property type="entry name" value="EXODEOXYRIBONUCLEASE III"/>
    <property type="match status" value="1"/>
</dbReference>
<accession>A0AAD9KJF4</accession>
<comment type="cofactor">
    <cofactor evidence="1">
        <name>Mg(2+)</name>
        <dbReference type="ChEBI" id="CHEBI:18420"/>
    </cofactor>
</comment>
<evidence type="ECO:0000313" key="10">
    <source>
        <dbReference type="Proteomes" id="UP001209878"/>
    </source>
</evidence>
<keyword evidence="6" id="KW-0460">Magnesium</keyword>
<keyword evidence="3" id="KW-0479">Metal-binding</keyword>
<dbReference type="GO" id="GO:0006308">
    <property type="term" value="P:DNA catabolic process"/>
    <property type="evidence" value="ECO:0007669"/>
    <property type="project" value="TreeGrafter"/>
</dbReference>
<dbReference type="EMBL" id="JAODUO010000938">
    <property type="protein sequence ID" value="KAK2172698.1"/>
    <property type="molecule type" value="Genomic_DNA"/>
</dbReference>
<keyword evidence="5" id="KW-0269">Exonuclease</keyword>
<dbReference type="AlphaFoldDB" id="A0AAD9KJF4"/>
<dbReference type="CDD" id="cd06127">
    <property type="entry name" value="DEDDh"/>
    <property type="match status" value="1"/>
</dbReference>
<dbReference type="GO" id="GO:0005737">
    <property type="term" value="C:cytoplasm"/>
    <property type="evidence" value="ECO:0007669"/>
    <property type="project" value="TreeGrafter"/>
</dbReference>
<keyword evidence="2" id="KW-0540">Nuclease</keyword>
<organism evidence="9 10">
    <name type="scientific">Ridgeia piscesae</name>
    <name type="common">Tubeworm</name>
    <dbReference type="NCBI Taxonomy" id="27915"/>
    <lineage>
        <taxon>Eukaryota</taxon>
        <taxon>Metazoa</taxon>
        <taxon>Spiralia</taxon>
        <taxon>Lophotrochozoa</taxon>
        <taxon>Annelida</taxon>
        <taxon>Polychaeta</taxon>
        <taxon>Sedentaria</taxon>
        <taxon>Canalipalpata</taxon>
        <taxon>Sabellida</taxon>
        <taxon>Siboglinidae</taxon>
        <taxon>Ridgeia</taxon>
    </lineage>
</organism>
<dbReference type="SUPFAM" id="SSF53098">
    <property type="entry name" value="Ribonuclease H-like"/>
    <property type="match status" value="1"/>
</dbReference>
<evidence type="ECO:0000313" key="9">
    <source>
        <dbReference type="EMBL" id="KAK2172698.1"/>
    </source>
</evidence>
<dbReference type="InterPro" id="IPR012337">
    <property type="entry name" value="RNaseH-like_sf"/>
</dbReference>
<evidence type="ECO:0000256" key="4">
    <source>
        <dbReference type="ARBA" id="ARBA00022801"/>
    </source>
</evidence>
<protein>
    <recommendedName>
        <fullName evidence="8">Exonuclease domain-containing protein</fullName>
    </recommendedName>
</protein>
<dbReference type="SMART" id="SM00479">
    <property type="entry name" value="EXOIII"/>
    <property type="match status" value="1"/>
</dbReference>
<feature type="domain" description="Exonuclease" evidence="8">
    <location>
        <begin position="138"/>
        <end position="315"/>
    </location>
</feature>
<sequence length="418" mass="46492">MTQQRLNHVMQRVGADDGDAARMERVLRLAARVVSANKSVATRTPPTLTVPCVTTATKLCPSLRHVHCDRQRLSGTGQQLNRRFVIRLHSTARPTRDDDDVTGVLGGLGRLAITDEGDVIPEPLVAPLFRPLPPADYTCVAFDLETTGLGTNAEITQLAAMYRENTFNRYVLPEGEITPEASRVTKLTKRDGHLYHDEEPVDTVDLTQCLTEFFEFLSSLEKPILLYGHNARRFDCPLLVTALTRTDLVSSFSRIVSGFSDTLRAFQSVIPGQKSYKQEDLVRTILNRTYGAHDALEDVRALQDLYRKVTNDDVMRQHSFGVADIQHLCRNQVSNRLKMASLAGMIGDGVISKYMAEKIASAGLSRDDLVSRYDVSGGEGVLQLLSAKVNGKPRVTKHEKTLRNIVAYLEENAKETKQ</sequence>
<reference evidence="9" key="1">
    <citation type="journal article" date="2023" name="Mol. Biol. Evol.">
        <title>Third-Generation Sequencing Reveals the Adaptive Role of the Epigenome in Three Deep-Sea Polychaetes.</title>
        <authorList>
            <person name="Perez M."/>
            <person name="Aroh O."/>
            <person name="Sun Y."/>
            <person name="Lan Y."/>
            <person name="Juniper S.K."/>
            <person name="Young C.R."/>
            <person name="Angers B."/>
            <person name="Qian P.Y."/>
        </authorList>
    </citation>
    <scope>NUCLEOTIDE SEQUENCE</scope>
    <source>
        <strain evidence="9">R07B-5</strain>
    </source>
</reference>
<evidence type="ECO:0000256" key="5">
    <source>
        <dbReference type="ARBA" id="ARBA00022839"/>
    </source>
</evidence>
<evidence type="ECO:0000256" key="1">
    <source>
        <dbReference type="ARBA" id="ARBA00001946"/>
    </source>
</evidence>
<dbReference type="Proteomes" id="UP001209878">
    <property type="component" value="Unassembled WGS sequence"/>
</dbReference>
<dbReference type="Gene3D" id="3.30.420.10">
    <property type="entry name" value="Ribonuclease H-like superfamily/Ribonuclease H"/>
    <property type="match status" value="1"/>
</dbReference>
<comment type="caution">
    <text evidence="9">The sequence shown here is derived from an EMBL/GenBank/DDBJ whole genome shotgun (WGS) entry which is preliminary data.</text>
</comment>
<keyword evidence="4" id="KW-0378">Hydrolase</keyword>
<name>A0AAD9KJF4_RIDPI</name>
<dbReference type="InterPro" id="IPR036397">
    <property type="entry name" value="RNaseH_sf"/>
</dbReference>